<dbReference type="SUPFAM" id="SSF56014">
    <property type="entry name" value="Nitrite and sulphite reductase 4Fe-4S domain-like"/>
    <property type="match status" value="1"/>
</dbReference>
<dbReference type="Gene3D" id="3.30.413.10">
    <property type="entry name" value="Sulfite Reductase Hemoprotein, domain 1"/>
    <property type="match status" value="1"/>
</dbReference>
<evidence type="ECO:0000256" key="2">
    <source>
        <dbReference type="ARBA" id="ARBA00022617"/>
    </source>
</evidence>
<evidence type="ECO:0000256" key="3">
    <source>
        <dbReference type="ARBA" id="ARBA00022723"/>
    </source>
</evidence>
<evidence type="ECO:0000256" key="1">
    <source>
        <dbReference type="ARBA" id="ARBA00022485"/>
    </source>
</evidence>
<protein>
    <submittedName>
        <fullName evidence="9">Nitrite/Sulfite reductase ferredoxin-like half domain-containing protein</fullName>
    </submittedName>
</protein>
<dbReference type="GO" id="GO:0020037">
    <property type="term" value="F:heme binding"/>
    <property type="evidence" value="ECO:0007669"/>
    <property type="project" value="InterPro"/>
</dbReference>
<dbReference type="RefSeq" id="WP_093689959.1">
    <property type="nucleotide sequence ID" value="NZ_FNBU01000012.1"/>
</dbReference>
<organism evidence="9 10">
    <name type="scientific">Sporolituus thermophilus DSM 23256</name>
    <dbReference type="NCBI Taxonomy" id="1123285"/>
    <lineage>
        <taxon>Bacteria</taxon>
        <taxon>Bacillati</taxon>
        <taxon>Bacillota</taxon>
        <taxon>Negativicutes</taxon>
        <taxon>Selenomonadales</taxon>
        <taxon>Sporomusaceae</taxon>
        <taxon>Sporolituus</taxon>
    </lineage>
</organism>
<evidence type="ECO:0000313" key="9">
    <source>
        <dbReference type="EMBL" id="SDF47748.1"/>
    </source>
</evidence>
<dbReference type="PIRSF" id="PIRSF037487">
    <property type="entry name" value="Sulfite_red_assimil"/>
    <property type="match status" value="1"/>
</dbReference>
<dbReference type="Gene3D" id="3.90.480.10">
    <property type="entry name" value="Sulfite Reductase Hemoprotein,Domain 2"/>
    <property type="match status" value="1"/>
</dbReference>
<dbReference type="Pfam" id="PF03460">
    <property type="entry name" value="NIR_SIR_ferr"/>
    <property type="match status" value="1"/>
</dbReference>
<dbReference type="AlphaFoldDB" id="A0A1G7LE34"/>
<dbReference type="Proteomes" id="UP000243333">
    <property type="component" value="Unassembled WGS sequence"/>
</dbReference>
<dbReference type="Pfam" id="PF01077">
    <property type="entry name" value="NIR_SIR"/>
    <property type="match status" value="1"/>
</dbReference>
<dbReference type="OrthoDB" id="9800558at2"/>
<name>A0A1G7LE34_9FIRM</name>
<keyword evidence="2" id="KW-0349">Heme</keyword>
<dbReference type="STRING" id="1123285.SAMN05660235_01713"/>
<dbReference type="InterPro" id="IPR006067">
    <property type="entry name" value="NO2/SO3_Rdtase_4Fe4S_dom"/>
</dbReference>
<dbReference type="InterPro" id="IPR006066">
    <property type="entry name" value="NO2/SO3_Rdtase_FeS/sirohaem_BS"/>
</dbReference>
<keyword evidence="10" id="KW-1185">Reference proteome</keyword>
<dbReference type="InterPro" id="IPR045854">
    <property type="entry name" value="NO2/SO3_Rdtase_4Fe4S_sf"/>
</dbReference>
<evidence type="ECO:0000256" key="6">
    <source>
        <dbReference type="ARBA" id="ARBA00023014"/>
    </source>
</evidence>
<evidence type="ECO:0000256" key="4">
    <source>
        <dbReference type="ARBA" id="ARBA00023002"/>
    </source>
</evidence>
<dbReference type="InterPro" id="IPR017220">
    <property type="entry name" value="Sulphite_reductase_assimil"/>
</dbReference>
<sequence>MEVKTDMLDKGAILQRDNETYAIAPHIPGGIILDPNLLRKLADVAEKYGAKALKVTSAQRIAIVGIEPDKIDAAWSELGMSKGHAVGLCVRSVKICPATHFCKRAQQDAVTLGLALDERYHGMNLPSKFKIGVSGCMNSCAEPAIKDLGIIGTPKGYHILIGGNAGIKPRLANLLAEHVAPDAVLPLVDRIITYYKENARNYERMGMMIDRLGFEKVKQDILG</sequence>
<keyword evidence="3" id="KW-0479">Metal-binding</keyword>
<evidence type="ECO:0000313" key="10">
    <source>
        <dbReference type="Proteomes" id="UP000243333"/>
    </source>
</evidence>
<dbReference type="PANTHER" id="PTHR43809:SF1">
    <property type="entry name" value="NITRITE REDUCTASE (NADH) LARGE SUBUNIT"/>
    <property type="match status" value="1"/>
</dbReference>
<dbReference type="GO" id="GO:0051539">
    <property type="term" value="F:4 iron, 4 sulfur cluster binding"/>
    <property type="evidence" value="ECO:0007669"/>
    <property type="project" value="UniProtKB-KW"/>
</dbReference>
<dbReference type="EMBL" id="FNBU01000012">
    <property type="protein sequence ID" value="SDF47748.1"/>
    <property type="molecule type" value="Genomic_DNA"/>
</dbReference>
<dbReference type="GO" id="GO:0016491">
    <property type="term" value="F:oxidoreductase activity"/>
    <property type="evidence" value="ECO:0007669"/>
    <property type="project" value="UniProtKB-KW"/>
</dbReference>
<keyword evidence="1" id="KW-0004">4Fe-4S</keyword>
<evidence type="ECO:0000259" key="8">
    <source>
        <dbReference type="Pfam" id="PF03460"/>
    </source>
</evidence>
<feature type="domain" description="Nitrite/Sulfite reductase ferredoxin-like" evidence="8">
    <location>
        <begin position="14"/>
        <end position="79"/>
    </location>
</feature>
<dbReference type="InterPro" id="IPR036136">
    <property type="entry name" value="Nit/Sulf_reduc_fer-like_dom_sf"/>
</dbReference>
<reference evidence="10" key="1">
    <citation type="submission" date="2016-10" db="EMBL/GenBank/DDBJ databases">
        <authorList>
            <person name="Varghese N."/>
            <person name="Submissions S."/>
        </authorList>
    </citation>
    <scope>NUCLEOTIDE SEQUENCE [LARGE SCALE GENOMIC DNA]</scope>
    <source>
        <strain evidence="10">DSM 23256</strain>
    </source>
</reference>
<feature type="domain" description="Nitrite/sulphite reductase 4Fe-4S" evidence="7">
    <location>
        <begin position="89"/>
        <end position="220"/>
    </location>
</feature>
<dbReference type="InterPro" id="IPR052034">
    <property type="entry name" value="NasD-like"/>
</dbReference>
<evidence type="ECO:0000256" key="5">
    <source>
        <dbReference type="ARBA" id="ARBA00023004"/>
    </source>
</evidence>
<proteinExistence type="predicted"/>
<gene>
    <name evidence="9" type="ORF">SAMN05660235_01713</name>
</gene>
<keyword evidence="5" id="KW-0408">Iron</keyword>
<dbReference type="SUPFAM" id="SSF55124">
    <property type="entry name" value="Nitrite/Sulfite reductase N-terminal domain-like"/>
    <property type="match status" value="1"/>
</dbReference>
<dbReference type="PRINTS" id="PR00397">
    <property type="entry name" value="SIROHAEM"/>
</dbReference>
<keyword evidence="6" id="KW-0411">Iron-sulfur</keyword>
<dbReference type="PROSITE" id="PS00365">
    <property type="entry name" value="NIR_SIR"/>
    <property type="match status" value="1"/>
</dbReference>
<keyword evidence="4" id="KW-0560">Oxidoreductase</keyword>
<accession>A0A1G7LE34</accession>
<dbReference type="GO" id="GO:0046872">
    <property type="term" value="F:metal ion binding"/>
    <property type="evidence" value="ECO:0007669"/>
    <property type="project" value="UniProtKB-KW"/>
</dbReference>
<evidence type="ECO:0000259" key="7">
    <source>
        <dbReference type="Pfam" id="PF01077"/>
    </source>
</evidence>
<dbReference type="InterPro" id="IPR005117">
    <property type="entry name" value="NiRdtase/SiRdtase_haem-b_fer"/>
</dbReference>
<dbReference type="PANTHER" id="PTHR43809">
    <property type="entry name" value="NITRITE REDUCTASE (NADH) LARGE SUBUNIT"/>
    <property type="match status" value="1"/>
</dbReference>